<keyword evidence="3" id="KW-1185">Reference proteome</keyword>
<dbReference type="SUPFAM" id="SSF101908">
    <property type="entry name" value="Putative isomerase YbhE"/>
    <property type="match status" value="1"/>
</dbReference>
<organism evidence="2 3">
    <name type="scientific">Tetrahymena thermophila (strain SB210)</name>
    <dbReference type="NCBI Taxonomy" id="312017"/>
    <lineage>
        <taxon>Eukaryota</taxon>
        <taxon>Sar</taxon>
        <taxon>Alveolata</taxon>
        <taxon>Ciliophora</taxon>
        <taxon>Intramacronucleata</taxon>
        <taxon>Oligohymenophorea</taxon>
        <taxon>Hymenostomatida</taxon>
        <taxon>Tetrahymenina</taxon>
        <taxon>Tetrahymenidae</taxon>
        <taxon>Tetrahymena</taxon>
    </lineage>
</organism>
<name>W7XDZ4_TETTS</name>
<proteinExistence type="predicted"/>
<dbReference type="SUPFAM" id="SSF50998">
    <property type="entry name" value="Quinoprotein alcohol dehydrogenase-like"/>
    <property type="match status" value="1"/>
</dbReference>
<dbReference type="InParanoid" id="W7XDZ4"/>
<dbReference type="InterPro" id="IPR011047">
    <property type="entry name" value="Quinoprotein_ADH-like_sf"/>
</dbReference>
<evidence type="ECO:0000313" key="2">
    <source>
        <dbReference type="EMBL" id="EWS75832.1"/>
    </source>
</evidence>
<dbReference type="InterPro" id="IPR015943">
    <property type="entry name" value="WD40/YVTN_repeat-like_dom_sf"/>
</dbReference>
<dbReference type="KEGG" id="tet:TTHERM_000610570"/>
<feature type="chain" id="PRO_5004903663" evidence="1">
    <location>
        <begin position="22"/>
        <end position="1876"/>
    </location>
</feature>
<protein>
    <submittedName>
        <fullName evidence="2">Two component regulator propeller family protein</fullName>
    </submittedName>
</protein>
<dbReference type="Proteomes" id="UP000009168">
    <property type="component" value="Unassembled WGS sequence"/>
</dbReference>
<gene>
    <name evidence="2" type="ORF">TTHERM_000610570</name>
</gene>
<sequence>MKVEFCVYFQIIQFYIVQVLAQSNQVGFVYNSIPYQSYDVQSLNGTSGRIKVSPQTGITVVAIGNAGIMIIDNKFNTYVYQSPDNSYIQCIQISKNGQFIFLGMTGKLGIFQLNQNDMSIKMVNAINVQDMTIVDVQFNQEEDIMFVVGYLGVMKWYDARNSTNIIELGAIDYSQDQLLFNRAAMSPDPHIFYIAADFEGLIAFKIDKLIQNNQLQVNLTRILTKPAVSSFTDVVMTSKNNYVFAIDRWSGIFIIYDLSQLILDGNDIEDKNQQLIQMVPANLGNNIGYTSSIALSLDDQFLYVGARSLGILIYNIQDPLNPNFFQQLQLTGQSFSLALSPKQNVIANTKFDNQFIYYSNSLSVAVFQKQLPTLFNNIPNLFNAQQSQFFIEGTAISKWRCAISSNNKYLLGAFDADSLCIFQIGVNSYTKSSPSTMKLQYQFSDSQEQILKTDSFRQFGPNESIPIGFYVDNIYFSKDGQYIYFSAQQSTLNVIAYKFKVNISIDGEYSFEYVKGLHYDQVYYCEEMNFSEDEQHAVMSFDVGIALVDMVKFEVISMYTNSGVIGTCCGAVLSHDKKHALAVVRNVGLFIYDTSDMANPKMVNNWRTNGGETLLRSKTSQIIYFLDGFNGLILLDSTKLPEIVVIGHYVSSGWTNYISFTLDEKYGIISTMDAGTLTLIDLTDKSNLRVIMKSTIPSQNSVTTCIDQTGLSYLFSINQQNLRLYNLQSQVQIHVERQLLSISLNSYTSISESDPFQVGLQYLVRFVVLYRQPNQIIRSIYYYQNLVLQDLPSWMIVDRSDQSNSNLQVLLQLNIPKECLDSQAGNKSFLTIVIQTCFQLDNTSFIFEVSDLTTTEQESKQIFNYLKQASYIDGTNCTTNNFDSTTQQYIDLSLVFEGTNIDPNRIANIQSYVTETFKRSSVYNQFVFDVISSLQFNQNQKSQMISAIQKDITVSFTFQEDSQYNFIQKIYPNLVMYFNDQLTVMKIEGDFKYINQALSNGVLYFDKSKYSNKTFNSSQEILVEISDNFNYNLNLNLNVESEVKFLKLKSDIIIQKTLQDQVNNQGTDLTIEESFLIQFDIASFVDPDQIPLTYQFQQQISGQFVPISSDSFIKCDNINLRLVGSPPSSYLFQTIQLRLQVNNGYTTKYENFYIKINKMPFSYVLNILIQVLGPIAFAFGLYKKRSVFMNLYFKNQTMYSTETAYVNQTYRKKILILDLDYEIAYLFLQKFLKQANKNQNQTQNAQNFSLTKKSILNLDSEKTINFQQNIENPDKSKCIEGSSNIVTYSQVLTQNIPQKINKNQENIIKFLDNNLTSQQVDDKESQNAAKKQLNEMIYSQFSSNYNNKEAFNKQKNKINQQSKLKKIFKDKYDRSFNMEQSEIRQKIQSIDKIQQNGISKNMENKSNIIQKNIIQIEDGTFQMENLFNQMIDQKLVIQYNLLDYKIEDYASDLQYEGSRFYYCLKANVLRYLLDHEKKTLSLYQFLKKYSLETGNYLQNDWYKQYVQITATNQLDKFGVPVPFSKTTLIEDEIFKVLKDLEIIPQNLDIPNYQLSYLQSIDINPYLLKEVLFADALGLDFVSSKNIIKCCGESIHLEKNQLVSVEAFEKIEDGVCLSLRKLFNLQYKILPISKYISLPSWMSYEFKNGVIILEGIPTKSDVNRFLIRVYDQSRFVSYQFHLNVVGESKIKSEIGTQFLNQQIKQNKIIKDTDVKLNFLSQQQNTKQNQFDDQTNNNSIMKESQYSKYFKKQQINLDTKSIQSSPNQNIINNQSNDNYDEIDENIYQGIKSMTEYEQDLVSPPIFMHRPSCVEKSPIHNLKLDSLMPSIQQQILQDRQNQQDYERDQLGQSQSLYDQQLNKQKIDHISKHNRNNNLQ</sequence>
<reference evidence="3" key="1">
    <citation type="journal article" date="2006" name="PLoS Biol.">
        <title>Macronuclear genome sequence of the ciliate Tetrahymena thermophila, a model eukaryote.</title>
        <authorList>
            <person name="Eisen J.A."/>
            <person name="Coyne R.S."/>
            <person name="Wu M."/>
            <person name="Wu D."/>
            <person name="Thiagarajan M."/>
            <person name="Wortman J.R."/>
            <person name="Badger J.H."/>
            <person name="Ren Q."/>
            <person name="Amedeo P."/>
            <person name="Jones K.M."/>
            <person name="Tallon L.J."/>
            <person name="Delcher A.L."/>
            <person name="Salzberg S.L."/>
            <person name="Silva J.C."/>
            <person name="Haas B.J."/>
            <person name="Majoros W.H."/>
            <person name="Farzad M."/>
            <person name="Carlton J.M."/>
            <person name="Smith R.K. Jr."/>
            <person name="Garg J."/>
            <person name="Pearlman R.E."/>
            <person name="Karrer K.M."/>
            <person name="Sun L."/>
            <person name="Manning G."/>
            <person name="Elde N.C."/>
            <person name="Turkewitz A.P."/>
            <person name="Asai D.J."/>
            <person name="Wilkes D.E."/>
            <person name="Wang Y."/>
            <person name="Cai H."/>
            <person name="Collins K."/>
            <person name="Stewart B.A."/>
            <person name="Lee S.R."/>
            <person name="Wilamowska K."/>
            <person name="Weinberg Z."/>
            <person name="Ruzzo W.L."/>
            <person name="Wloga D."/>
            <person name="Gaertig J."/>
            <person name="Frankel J."/>
            <person name="Tsao C.-C."/>
            <person name="Gorovsky M.A."/>
            <person name="Keeling P.J."/>
            <person name="Waller R.F."/>
            <person name="Patron N.J."/>
            <person name="Cherry J.M."/>
            <person name="Stover N.A."/>
            <person name="Krieger C.J."/>
            <person name="del Toro C."/>
            <person name="Ryder H.F."/>
            <person name="Williamson S.C."/>
            <person name="Barbeau R.A."/>
            <person name="Hamilton E.P."/>
            <person name="Orias E."/>
        </authorList>
    </citation>
    <scope>NUCLEOTIDE SEQUENCE [LARGE SCALE GENOMIC DNA]</scope>
    <source>
        <strain evidence="3">SB210</strain>
    </source>
</reference>
<feature type="signal peptide" evidence="1">
    <location>
        <begin position="1"/>
        <end position="21"/>
    </location>
</feature>
<evidence type="ECO:0000313" key="3">
    <source>
        <dbReference type="Proteomes" id="UP000009168"/>
    </source>
</evidence>
<dbReference type="EMBL" id="GG662800">
    <property type="protein sequence ID" value="EWS75832.1"/>
    <property type="molecule type" value="Genomic_DNA"/>
</dbReference>
<dbReference type="GeneID" id="24439812"/>
<dbReference type="RefSeq" id="XP_012651646.1">
    <property type="nucleotide sequence ID" value="XM_012796192.1"/>
</dbReference>
<evidence type="ECO:0000256" key="1">
    <source>
        <dbReference type="SAM" id="SignalP"/>
    </source>
</evidence>
<keyword evidence="1" id="KW-0732">Signal</keyword>
<accession>W7XDZ4</accession>
<dbReference type="Gene3D" id="2.130.10.10">
    <property type="entry name" value="YVTN repeat-like/Quinoprotein amine dehydrogenase"/>
    <property type="match status" value="1"/>
</dbReference>